<dbReference type="EC" id="2.1.1.-" evidence="1"/>
<dbReference type="OrthoDB" id="86584at2"/>
<evidence type="ECO:0000313" key="2">
    <source>
        <dbReference type="Proteomes" id="UP000538666"/>
    </source>
</evidence>
<evidence type="ECO:0000313" key="1">
    <source>
        <dbReference type="EMBL" id="MBB6145789.1"/>
    </source>
</evidence>
<sequence length="420" mass="47334">MTGTTAPIRPSYGKTFRCIGTACEDTCCHGWTIPMDKATYEKYQLFPEEDLRAHAKQHISRNSGDVSDTLYARIDLNEAKNCPFLTTDRLCGVQQKHGPEYLSTTCSIYPRVLNNVNDEIEVSLYLSCPEAARQVLLDPQSMQMGDGDSSSYFRMDQFSKLAGNGDGLIHKPYEYFAEIRSCIVALLQDQGRPLWQRVFLLGMLCKRLDGLATTADDATVPQILNDYRNILATGALRDQLEGMQAQPAVQLDVVLRLADLRIREGASGQRFYECFREFAQGAGYTPNATPNEYAGHYVEAEAKYLRPFFEKHPFIMENYLLNYVFRTLFPFGREASAHFTPQSIFGEYILMAAQYAVINGLLIGMAGHYREAFGTDHLIKLVQSFSKAVEHNPSYLKEVGDFIRGRSLDNIQGLAILLKN</sequence>
<dbReference type="EMBL" id="JACHEK010000007">
    <property type="protein sequence ID" value="MBB6145789.1"/>
    <property type="molecule type" value="Genomic_DNA"/>
</dbReference>
<dbReference type="RefSeq" id="WP_050060819.1">
    <property type="nucleotide sequence ID" value="NZ_JACHEK010000007.1"/>
</dbReference>
<dbReference type="NCBIfam" id="NF038110">
    <property type="entry name" value="Lys_methyl_FliB"/>
    <property type="match status" value="1"/>
</dbReference>
<gene>
    <name evidence="1" type="ORF">HNQ77_003750</name>
</gene>
<proteinExistence type="predicted"/>
<dbReference type="AlphaFoldDB" id="A0A841K1F9"/>
<keyword evidence="1" id="KW-0489">Methyltransferase</keyword>
<organism evidence="1 2">
    <name type="scientific">Silvibacterium bohemicum</name>
    <dbReference type="NCBI Taxonomy" id="1577686"/>
    <lineage>
        <taxon>Bacteria</taxon>
        <taxon>Pseudomonadati</taxon>
        <taxon>Acidobacteriota</taxon>
        <taxon>Terriglobia</taxon>
        <taxon>Terriglobales</taxon>
        <taxon>Acidobacteriaceae</taxon>
        <taxon>Silvibacterium</taxon>
    </lineage>
</organism>
<protein>
    <submittedName>
        <fullName evidence="1">Lysine-N-methylase</fullName>
        <ecNumber evidence="1">2.1.1.-</ecNumber>
    </submittedName>
</protein>
<keyword evidence="2" id="KW-1185">Reference proteome</keyword>
<reference evidence="1 2" key="1">
    <citation type="submission" date="2020-08" db="EMBL/GenBank/DDBJ databases">
        <title>Genomic Encyclopedia of Type Strains, Phase IV (KMG-IV): sequencing the most valuable type-strain genomes for metagenomic binning, comparative biology and taxonomic classification.</title>
        <authorList>
            <person name="Goeker M."/>
        </authorList>
    </citation>
    <scope>NUCLEOTIDE SEQUENCE [LARGE SCALE GENOMIC DNA]</scope>
    <source>
        <strain evidence="1 2">DSM 103733</strain>
    </source>
</reference>
<comment type="caution">
    <text evidence="1">The sequence shown here is derived from an EMBL/GenBank/DDBJ whole genome shotgun (WGS) entry which is preliminary data.</text>
</comment>
<dbReference type="GO" id="GO:0008168">
    <property type="term" value="F:methyltransferase activity"/>
    <property type="evidence" value="ECO:0007669"/>
    <property type="project" value="UniProtKB-KW"/>
</dbReference>
<dbReference type="GO" id="GO:0032259">
    <property type="term" value="P:methylation"/>
    <property type="evidence" value="ECO:0007669"/>
    <property type="project" value="UniProtKB-KW"/>
</dbReference>
<dbReference type="Proteomes" id="UP000538666">
    <property type="component" value="Unassembled WGS sequence"/>
</dbReference>
<accession>A0A841K1F9</accession>
<keyword evidence="1" id="KW-0808">Transferase</keyword>
<name>A0A841K1F9_9BACT</name>